<dbReference type="GO" id="GO:0035999">
    <property type="term" value="P:tetrahydrofolate interconversion"/>
    <property type="evidence" value="ECO:0007669"/>
    <property type="project" value="TreeGrafter"/>
</dbReference>
<gene>
    <name evidence="4" type="ORF">MNBD_GAMMA21-2045</name>
</gene>
<dbReference type="PANTHER" id="PTHR23407:SF1">
    <property type="entry name" value="5-FORMYLTETRAHYDROFOLATE CYCLO-LIGASE"/>
    <property type="match status" value="1"/>
</dbReference>
<dbReference type="GO" id="GO:0005524">
    <property type="term" value="F:ATP binding"/>
    <property type="evidence" value="ECO:0007669"/>
    <property type="project" value="UniProtKB-KW"/>
</dbReference>
<dbReference type="InterPro" id="IPR002698">
    <property type="entry name" value="FTHF_cligase"/>
</dbReference>
<dbReference type="NCBIfam" id="TIGR02727">
    <property type="entry name" value="MTHFS_bact"/>
    <property type="match status" value="1"/>
</dbReference>
<dbReference type="InterPro" id="IPR037171">
    <property type="entry name" value="NagB/RpiA_transferase-like"/>
</dbReference>
<keyword evidence="3" id="KW-0067">ATP-binding</keyword>
<evidence type="ECO:0000256" key="1">
    <source>
        <dbReference type="ARBA" id="ARBA00010638"/>
    </source>
</evidence>
<dbReference type="EC" id="6.3.3.2" evidence="4"/>
<dbReference type="Pfam" id="PF01812">
    <property type="entry name" value="5-FTHF_cyc-lig"/>
    <property type="match status" value="1"/>
</dbReference>
<evidence type="ECO:0000256" key="2">
    <source>
        <dbReference type="ARBA" id="ARBA00022741"/>
    </source>
</evidence>
<keyword evidence="4" id="KW-0436">Ligase</keyword>
<dbReference type="GO" id="GO:0030272">
    <property type="term" value="F:5-formyltetrahydrofolate cyclo-ligase activity"/>
    <property type="evidence" value="ECO:0007669"/>
    <property type="project" value="UniProtKB-EC"/>
</dbReference>
<protein>
    <submittedName>
        <fullName evidence="4">5-formyltetrahydrofolate cyclo-ligase</fullName>
        <ecNumber evidence="4">6.3.3.2</ecNumber>
    </submittedName>
</protein>
<dbReference type="GO" id="GO:0009396">
    <property type="term" value="P:folic acid-containing compound biosynthetic process"/>
    <property type="evidence" value="ECO:0007669"/>
    <property type="project" value="TreeGrafter"/>
</dbReference>
<dbReference type="PANTHER" id="PTHR23407">
    <property type="entry name" value="ATPASE INHIBITOR/5-FORMYLTETRAHYDROFOLATE CYCLO-LIGASE"/>
    <property type="match status" value="1"/>
</dbReference>
<dbReference type="InterPro" id="IPR024185">
    <property type="entry name" value="FTHF_cligase-like_sf"/>
</dbReference>
<dbReference type="SUPFAM" id="SSF100950">
    <property type="entry name" value="NagB/RpiA/CoA transferase-like"/>
    <property type="match status" value="1"/>
</dbReference>
<sequence>MPTRKQLRNELKQRRNKHSEMECQRLSLQICEHIRRSKFFTNRQRLALYYSIGNEVDLEHLFHYAWALNKTIFLPVLSRFPKGHLWWIKFIEQTPLYLNRYQIPEPVHPAHARRTKLRSLDVVFMPLVAFDDFGNRLGMGGGFYDRSLSRSFRRTTSWHRPVRVGVAYSWQQVPKIPVESWDIPLDAVVTEHGITWF</sequence>
<dbReference type="EMBL" id="UOFR01000025">
    <property type="protein sequence ID" value="VAW94170.1"/>
    <property type="molecule type" value="Genomic_DNA"/>
</dbReference>
<dbReference type="PIRSF" id="PIRSF006806">
    <property type="entry name" value="FTHF_cligase"/>
    <property type="match status" value="1"/>
</dbReference>
<evidence type="ECO:0000256" key="3">
    <source>
        <dbReference type="ARBA" id="ARBA00022840"/>
    </source>
</evidence>
<name>A0A3B0ZY45_9ZZZZ</name>
<comment type="similarity">
    <text evidence="1">Belongs to the 5-formyltetrahydrofolate cyclo-ligase family.</text>
</comment>
<dbReference type="Gene3D" id="3.40.50.10420">
    <property type="entry name" value="NagB/RpiA/CoA transferase-like"/>
    <property type="match status" value="1"/>
</dbReference>
<accession>A0A3B0ZY45</accession>
<evidence type="ECO:0000313" key="4">
    <source>
        <dbReference type="EMBL" id="VAW94170.1"/>
    </source>
</evidence>
<dbReference type="AlphaFoldDB" id="A0A3B0ZY45"/>
<organism evidence="4">
    <name type="scientific">hydrothermal vent metagenome</name>
    <dbReference type="NCBI Taxonomy" id="652676"/>
    <lineage>
        <taxon>unclassified sequences</taxon>
        <taxon>metagenomes</taxon>
        <taxon>ecological metagenomes</taxon>
    </lineage>
</organism>
<reference evidence="4" key="1">
    <citation type="submission" date="2018-06" db="EMBL/GenBank/DDBJ databases">
        <authorList>
            <person name="Zhirakovskaya E."/>
        </authorList>
    </citation>
    <scope>NUCLEOTIDE SEQUENCE</scope>
</reference>
<proteinExistence type="inferred from homology"/>
<keyword evidence="2" id="KW-0547">Nucleotide-binding</keyword>